<comment type="caution">
    <text evidence="1">The sequence shown here is derived from an EMBL/GenBank/DDBJ whole genome shotgun (WGS) entry which is preliminary data.</text>
</comment>
<sequence>MSKIQEIKAQIRDGNIDQAMAIAMSEALKIEIVTSSSPQQTTTQDIHFRSIINLLENEIENELGNSFEDQGNGEKVQKIHFQEVDNAHQRILQNIQSLQNMFALLQENS</sequence>
<keyword evidence="2" id="KW-1185">Reference proteome</keyword>
<reference evidence="1 2" key="1">
    <citation type="submission" date="2020-10" db="EMBL/GenBank/DDBJ databases">
        <authorList>
            <person name="Castelo-Branco R."/>
            <person name="Eusebio N."/>
            <person name="Adriana R."/>
            <person name="Vieira A."/>
            <person name="Brugerolle De Fraissinette N."/>
            <person name="Rezende De Castro R."/>
            <person name="Schneider M.P."/>
            <person name="Vasconcelos V."/>
            <person name="Leao P.N."/>
        </authorList>
    </citation>
    <scope>NUCLEOTIDE SEQUENCE [LARGE SCALE GENOMIC DNA]</scope>
    <source>
        <strain evidence="1 2">LEGE 03274</strain>
    </source>
</reference>
<dbReference type="EMBL" id="JADEWC010000012">
    <property type="protein sequence ID" value="MBE9222435.1"/>
    <property type="molecule type" value="Genomic_DNA"/>
</dbReference>
<protein>
    <submittedName>
        <fullName evidence="1">Uncharacterized protein</fullName>
    </submittedName>
</protein>
<organism evidence="1 2">
    <name type="scientific">Cyanobacterium stanieri LEGE 03274</name>
    <dbReference type="NCBI Taxonomy" id="1828756"/>
    <lineage>
        <taxon>Bacteria</taxon>
        <taxon>Bacillati</taxon>
        <taxon>Cyanobacteriota</taxon>
        <taxon>Cyanophyceae</taxon>
        <taxon>Oscillatoriophycideae</taxon>
        <taxon>Chroococcales</taxon>
        <taxon>Geminocystaceae</taxon>
        <taxon>Cyanobacterium</taxon>
    </lineage>
</organism>
<evidence type="ECO:0000313" key="1">
    <source>
        <dbReference type="EMBL" id="MBE9222435.1"/>
    </source>
</evidence>
<proteinExistence type="predicted"/>
<dbReference type="RefSeq" id="WP_193800597.1">
    <property type="nucleotide sequence ID" value="NZ_JADEWC010000012.1"/>
</dbReference>
<accession>A0ABR9V3G3</accession>
<name>A0ABR9V3G3_9CHRO</name>
<dbReference type="Proteomes" id="UP000654604">
    <property type="component" value="Unassembled WGS sequence"/>
</dbReference>
<gene>
    <name evidence="1" type="ORF">IQ215_06965</name>
</gene>
<evidence type="ECO:0000313" key="2">
    <source>
        <dbReference type="Proteomes" id="UP000654604"/>
    </source>
</evidence>